<evidence type="ECO:0000256" key="1">
    <source>
        <dbReference type="ARBA" id="ARBA00004141"/>
    </source>
</evidence>
<name>A0AAN7L793_9MYRT</name>
<sequence length="778" mass="86077">MANISITDRTYCITLPPKISSRGILVPGYQKNHVLQYGLPQLELKMITIFAFTQICYFILKPFRLPAFVPQLLAGIILGPSLLGRNQVFRKTLFPEFNEEESHALEISDALEIIGLSMFLFLTGVKMDMNMLMRVGQKSWVVAATTLIFPLIVGGATLAIHSVLHRPAKEDMALLNYIFIQLSFTNFPVISCLLSDLKLLNSELGRLALSSSLVSHIFQIFISFALSSASLTLLMAYKNIFLISVFLLLIAFVFRPAMKWIIKQTPEGRPVKEIYLHGIVFLVFTSALFTKSAGQTILIGPFILGLAVPDGPQLGTVLVNRLGSFFSGILLPIYVTVSVAKANLGDLASRPHMIPLEIVLILIVFLSKLLGSILPPLICKMPLKDSLALALILSSDGIVELGSYRFLYDQKYIDGRGYALGVVIVLISSSLTPILVRKLFDSSRKIRGYQTRNVMHLKPDMGLPVVTCIHRSDDIATTIGVLSYLNPSRQSPIEVIAIHLIKLVGQATPVLISHQQQRKIVGKSYSDEVILAFTNYAQNNMGAVDVNIFTAISPAKLMYEDVCHIALDKLSSLIILPYHCRWSNGKVESRDSHIRTLNVAILQRAPCSVGILVDRGHLAQGAEINPNFHVGVFYIGGEDDMEALALARRMARDPGLVLTVVHLCEKSDDEEGAAGSLRLDEVMNDEVLRGVKMNEAGRNVRYRREMVHDGPETALLVRTMANEFDLVMVGRRYGMNWTQTSGLAHWIEVSELGVLGDLLASPDLHTDSSVLVIQQQHK</sequence>
<keyword evidence="15" id="KW-1185">Reference proteome</keyword>
<keyword evidence="7" id="KW-0406">Ion transport</keyword>
<dbReference type="GO" id="GO:0006885">
    <property type="term" value="P:regulation of pH"/>
    <property type="evidence" value="ECO:0007669"/>
    <property type="project" value="TreeGrafter"/>
</dbReference>
<dbReference type="InterPro" id="IPR006153">
    <property type="entry name" value="Cation/H_exchanger_TM"/>
</dbReference>
<gene>
    <name evidence="14" type="ORF">SAY87_017840</name>
</gene>
<dbReference type="AlphaFoldDB" id="A0AAN7L793"/>
<dbReference type="Pfam" id="PF23256">
    <property type="entry name" value="CHX17_2nd"/>
    <property type="match status" value="1"/>
</dbReference>
<accession>A0AAN7L793</accession>
<dbReference type="InterPro" id="IPR057290">
    <property type="entry name" value="CHX17_C"/>
</dbReference>
<dbReference type="Gene3D" id="1.20.1530.20">
    <property type="match status" value="1"/>
</dbReference>
<evidence type="ECO:0000259" key="13">
    <source>
        <dbReference type="Pfam" id="PF23259"/>
    </source>
</evidence>
<dbReference type="GO" id="GO:0012505">
    <property type="term" value="C:endomembrane system"/>
    <property type="evidence" value="ECO:0007669"/>
    <property type="project" value="TreeGrafter"/>
</dbReference>
<evidence type="ECO:0000313" key="14">
    <source>
        <dbReference type="EMBL" id="KAK4777653.1"/>
    </source>
</evidence>
<dbReference type="PANTHER" id="PTHR32468:SF17">
    <property type="entry name" value="CATION_H(+) ANTIPORTER 4"/>
    <property type="match status" value="1"/>
</dbReference>
<evidence type="ECO:0000256" key="3">
    <source>
        <dbReference type="ARBA" id="ARBA00022538"/>
    </source>
</evidence>
<dbReference type="InterPro" id="IPR038770">
    <property type="entry name" value="Na+/solute_symporter_sf"/>
</dbReference>
<evidence type="ECO:0000256" key="6">
    <source>
        <dbReference type="ARBA" id="ARBA00022989"/>
    </source>
</evidence>
<feature type="transmembrane region" description="Helical" evidence="10">
    <location>
        <begin position="418"/>
        <end position="436"/>
    </location>
</feature>
<dbReference type="Pfam" id="PF23259">
    <property type="entry name" value="CHX17_C"/>
    <property type="match status" value="1"/>
</dbReference>
<feature type="transmembrane region" description="Helical" evidence="10">
    <location>
        <begin position="207"/>
        <end position="229"/>
    </location>
</feature>
<feature type="transmembrane region" description="Helical" evidence="10">
    <location>
        <begin position="174"/>
        <end position="195"/>
    </location>
</feature>
<dbReference type="Proteomes" id="UP001345219">
    <property type="component" value="Chromosome 14"/>
</dbReference>
<feature type="transmembrane region" description="Helical" evidence="10">
    <location>
        <begin position="386"/>
        <end position="406"/>
    </location>
</feature>
<feature type="domain" description="Cation/H(+) antiporter central" evidence="12">
    <location>
        <begin position="496"/>
        <end position="617"/>
    </location>
</feature>
<dbReference type="Pfam" id="PF00999">
    <property type="entry name" value="Na_H_Exchanger"/>
    <property type="match status" value="1"/>
</dbReference>
<dbReference type="GO" id="GO:1902600">
    <property type="term" value="P:proton transmembrane transport"/>
    <property type="evidence" value="ECO:0007669"/>
    <property type="project" value="InterPro"/>
</dbReference>
<keyword evidence="5" id="KW-0630">Potassium</keyword>
<feature type="domain" description="Cation/H(+) antiporter C-terminal" evidence="13">
    <location>
        <begin position="629"/>
        <end position="776"/>
    </location>
</feature>
<keyword evidence="3" id="KW-0633">Potassium transport</keyword>
<evidence type="ECO:0000256" key="10">
    <source>
        <dbReference type="SAM" id="Phobius"/>
    </source>
</evidence>
<organism evidence="14 15">
    <name type="scientific">Trapa incisa</name>
    <dbReference type="NCBI Taxonomy" id="236973"/>
    <lineage>
        <taxon>Eukaryota</taxon>
        <taxon>Viridiplantae</taxon>
        <taxon>Streptophyta</taxon>
        <taxon>Embryophyta</taxon>
        <taxon>Tracheophyta</taxon>
        <taxon>Spermatophyta</taxon>
        <taxon>Magnoliopsida</taxon>
        <taxon>eudicotyledons</taxon>
        <taxon>Gunneridae</taxon>
        <taxon>Pentapetalae</taxon>
        <taxon>rosids</taxon>
        <taxon>malvids</taxon>
        <taxon>Myrtales</taxon>
        <taxon>Lythraceae</taxon>
        <taxon>Trapa</taxon>
    </lineage>
</organism>
<keyword evidence="4 10" id="KW-0812">Transmembrane</keyword>
<feature type="transmembrane region" description="Helical" evidence="10">
    <location>
        <begin position="235"/>
        <end position="254"/>
    </location>
</feature>
<feature type="transmembrane region" description="Helical" evidence="10">
    <location>
        <begin position="356"/>
        <end position="374"/>
    </location>
</feature>
<comment type="similarity">
    <text evidence="9">Belongs to the monovalent cation:proton antiporter 2 (CPA2) transporter (TC 2.A.37) family. CHX (TC 2.A.37.4) subfamily.</text>
</comment>
<keyword evidence="8 10" id="KW-0472">Membrane</keyword>
<evidence type="ECO:0000256" key="7">
    <source>
        <dbReference type="ARBA" id="ARBA00023065"/>
    </source>
</evidence>
<evidence type="ECO:0008006" key="16">
    <source>
        <dbReference type="Google" id="ProtNLM"/>
    </source>
</evidence>
<comment type="caution">
    <text evidence="14">The sequence shown here is derived from an EMBL/GenBank/DDBJ whole genome shotgun (WGS) entry which is preliminary data.</text>
</comment>
<evidence type="ECO:0000259" key="12">
    <source>
        <dbReference type="Pfam" id="PF23256"/>
    </source>
</evidence>
<dbReference type="GO" id="GO:0006813">
    <property type="term" value="P:potassium ion transport"/>
    <property type="evidence" value="ECO:0007669"/>
    <property type="project" value="UniProtKB-KW"/>
</dbReference>
<protein>
    <recommendedName>
        <fullName evidence="16">Cation/H+ exchanger domain-containing protein</fullName>
    </recommendedName>
</protein>
<evidence type="ECO:0000256" key="4">
    <source>
        <dbReference type="ARBA" id="ARBA00022692"/>
    </source>
</evidence>
<dbReference type="InterPro" id="IPR057291">
    <property type="entry name" value="CHX17_2nd"/>
</dbReference>
<evidence type="ECO:0000256" key="5">
    <source>
        <dbReference type="ARBA" id="ARBA00022958"/>
    </source>
</evidence>
<feature type="transmembrane region" description="Helical" evidence="10">
    <location>
        <begin position="324"/>
        <end position="344"/>
    </location>
</feature>
<evidence type="ECO:0000256" key="9">
    <source>
        <dbReference type="ARBA" id="ARBA00038341"/>
    </source>
</evidence>
<evidence type="ECO:0000313" key="15">
    <source>
        <dbReference type="Proteomes" id="UP001345219"/>
    </source>
</evidence>
<feature type="transmembrane region" description="Helical" evidence="10">
    <location>
        <begin position="139"/>
        <end position="162"/>
    </location>
</feature>
<evidence type="ECO:0000259" key="11">
    <source>
        <dbReference type="Pfam" id="PF00999"/>
    </source>
</evidence>
<dbReference type="InterPro" id="IPR050794">
    <property type="entry name" value="CPA2_transporter"/>
</dbReference>
<evidence type="ECO:0000256" key="8">
    <source>
        <dbReference type="ARBA" id="ARBA00023136"/>
    </source>
</evidence>
<keyword evidence="2" id="KW-0813">Transport</keyword>
<dbReference type="GO" id="GO:0016020">
    <property type="term" value="C:membrane"/>
    <property type="evidence" value="ECO:0007669"/>
    <property type="project" value="UniProtKB-SubCell"/>
</dbReference>
<dbReference type="GO" id="GO:0015297">
    <property type="term" value="F:antiporter activity"/>
    <property type="evidence" value="ECO:0007669"/>
    <property type="project" value="InterPro"/>
</dbReference>
<dbReference type="PANTHER" id="PTHR32468">
    <property type="entry name" value="CATION/H + ANTIPORTER"/>
    <property type="match status" value="1"/>
</dbReference>
<comment type="subcellular location">
    <subcellularLocation>
        <location evidence="1">Membrane</location>
        <topology evidence="1">Multi-pass membrane protein</topology>
    </subcellularLocation>
</comment>
<keyword evidence="6 10" id="KW-1133">Transmembrane helix</keyword>
<dbReference type="Gene3D" id="3.40.50.12370">
    <property type="match status" value="1"/>
</dbReference>
<proteinExistence type="inferred from homology"/>
<feature type="domain" description="Cation/H+ exchanger transmembrane" evidence="11">
    <location>
        <begin position="54"/>
        <end position="436"/>
    </location>
</feature>
<dbReference type="EMBL" id="JAXIOK010000002">
    <property type="protein sequence ID" value="KAK4777653.1"/>
    <property type="molecule type" value="Genomic_DNA"/>
</dbReference>
<reference evidence="14 15" key="1">
    <citation type="journal article" date="2023" name="Hortic Res">
        <title>Pangenome of water caltrop reveals structural variations and asymmetric subgenome divergence after allopolyploidization.</title>
        <authorList>
            <person name="Zhang X."/>
            <person name="Chen Y."/>
            <person name="Wang L."/>
            <person name="Yuan Y."/>
            <person name="Fang M."/>
            <person name="Shi L."/>
            <person name="Lu R."/>
            <person name="Comes H.P."/>
            <person name="Ma Y."/>
            <person name="Chen Y."/>
            <person name="Huang G."/>
            <person name="Zhou Y."/>
            <person name="Zheng Z."/>
            <person name="Qiu Y."/>
        </authorList>
    </citation>
    <scope>NUCLEOTIDE SEQUENCE [LARGE SCALE GENOMIC DNA]</scope>
    <source>
        <tissue evidence="14">Roots</tissue>
    </source>
</reference>
<feature type="transmembrane region" description="Helical" evidence="10">
    <location>
        <begin position="274"/>
        <end position="304"/>
    </location>
</feature>
<evidence type="ECO:0000256" key="2">
    <source>
        <dbReference type="ARBA" id="ARBA00022448"/>
    </source>
</evidence>